<reference evidence="2 3" key="1">
    <citation type="submission" date="2018-06" db="EMBL/GenBank/DDBJ databases">
        <title>Genomic Encyclopedia of Archaeal and Bacterial Type Strains, Phase II (KMG-II): from individual species to whole genera.</title>
        <authorList>
            <person name="Goeker M."/>
        </authorList>
    </citation>
    <scope>NUCLEOTIDE SEQUENCE [LARGE SCALE GENOMIC DNA]</scope>
    <source>
        <strain evidence="2 3">JCM 11668</strain>
    </source>
</reference>
<dbReference type="Proteomes" id="UP000248148">
    <property type="component" value="Unassembled WGS sequence"/>
</dbReference>
<dbReference type="OrthoDB" id="7875071at2"/>
<dbReference type="InterPro" id="IPR036388">
    <property type="entry name" value="WH-like_DNA-bd_sf"/>
</dbReference>
<name>A0A318TE36_9BRAD</name>
<organism evidence="2 3">
    <name type="scientific">Rhodopseudomonas faecalis</name>
    <dbReference type="NCBI Taxonomy" id="99655"/>
    <lineage>
        <taxon>Bacteria</taxon>
        <taxon>Pseudomonadati</taxon>
        <taxon>Pseudomonadota</taxon>
        <taxon>Alphaproteobacteria</taxon>
        <taxon>Hyphomicrobiales</taxon>
        <taxon>Nitrobacteraceae</taxon>
        <taxon>Rhodopseudomonas</taxon>
    </lineage>
</organism>
<dbReference type="SMART" id="SM00347">
    <property type="entry name" value="HTH_MARR"/>
    <property type="match status" value="1"/>
</dbReference>
<proteinExistence type="predicted"/>
<dbReference type="PANTHER" id="PTHR33164">
    <property type="entry name" value="TRANSCRIPTIONAL REGULATOR, MARR FAMILY"/>
    <property type="match status" value="1"/>
</dbReference>
<dbReference type="PROSITE" id="PS50995">
    <property type="entry name" value="HTH_MARR_2"/>
    <property type="match status" value="1"/>
</dbReference>
<dbReference type="PRINTS" id="PR00598">
    <property type="entry name" value="HTHMARR"/>
</dbReference>
<keyword evidence="3" id="KW-1185">Reference proteome</keyword>
<accession>A0A318TE36</accession>
<dbReference type="PANTHER" id="PTHR33164:SF57">
    <property type="entry name" value="MARR-FAMILY TRANSCRIPTIONAL REGULATOR"/>
    <property type="match status" value="1"/>
</dbReference>
<comment type="caution">
    <text evidence="2">The sequence shown here is derived from an EMBL/GenBank/DDBJ whole genome shotgun (WGS) entry which is preliminary data.</text>
</comment>
<dbReference type="InterPro" id="IPR036390">
    <property type="entry name" value="WH_DNA-bd_sf"/>
</dbReference>
<dbReference type="InterPro" id="IPR039422">
    <property type="entry name" value="MarR/SlyA-like"/>
</dbReference>
<evidence type="ECO:0000313" key="3">
    <source>
        <dbReference type="Proteomes" id="UP000248148"/>
    </source>
</evidence>
<feature type="domain" description="HTH marR-type" evidence="1">
    <location>
        <begin position="1"/>
        <end position="133"/>
    </location>
</feature>
<dbReference type="AlphaFoldDB" id="A0A318TE36"/>
<gene>
    <name evidence="2" type="ORF">BJ122_11425</name>
</gene>
<protein>
    <submittedName>
        <fullName evidence="2">MarR family transcriptional regulator</fullName>
    </submittedName>
</protein>
<dbReference type="EMBL" id="QJTI01000014">
    <property type="protein sequence ID" value="PYF02110.1"/>
    <property type="molecule type" value="Genomic_DNA"/>
</dbReference>
<dbReference type="GO" id="GO:0006950">
    <property type="term" value="P:response to stress"/>
    <property type="evidence" value="ECO:0007669"/>
    <property type="project" value="TreeGrafter"/>
</dbReference>
<dbReference type="SUPFAM" id="SSF46785">
    <property type="entry name" value="Winged helix' DNA-binding domain"/>
    <property type="match status" value="1"/>
</dbReference>
<dbReference type="InterPro" id="IPR000835">
    <property type="entry name" value="HTH_MarR-typ"/>
</dbReference>
<sequence>MRKVGNMLGALSIVLADEIWAAVNDTLQTSGETASALIMLGAHPGIPIKELGRALNLSHSGAVRLVDRLEKDGIVRRREGRDARTVRLHLTPAGTKLRRSVLKQRARILERALAVLSADEVHQLGGYLDRMLRGLLTERQLGYRFCRMCEEECCVPHDCPVDAKWKELSG</sequence>
<dbReference type="Pfam" id="PF12802">
    <property type="entry name" value="MarR_2"/>
    <property type="match status" value="1"/>
</dbReference>
<dbReference type="Gene3D" id="1.10.10.10">
    <property type="entry name" value="Winged helix-like DNA-binding domain superfamily/Winged helix DNA-binding domain"/>
    <property type="match status" value="1"/>
</dbReference>
<evidence type="ECO:0000259" key="1">
    <source>
        <dbReference type="PROSITE" id="PS50995"/>
    </source>
</evidence>
<evidence type="ECO:0000313" key="2">
    <source>
        <dbReference type="EMBL" id="PYF02110.1"/>
    </source>
</evidence>
<dbReference type="GO" id="GO:0003700">
    <property type="term" value="F:DNA-binding transcription factor activity"/>
    <property type="evidence" value="ECO:0007669"/>
    <property type="project" value="InterPro"/>
</dbReference>